<gene>
    <name evidence="2" type="ORF">RchiOBHm_Chr7g0177441</name>
</gene>
<comment type="caution">
    <text evidence="2">The sequence shown here is derived from an EMBL/GenBank/DDBJ whole genome shotgun (WGS) entry which is preliminary data.</text>
</comment>
<evidence type="ECO:0000313" key="2">
    <source>
        <dbReference type="EMBL" id="PRQ15805.1"/>
    </source>
</evidence>
<dbReference type="Proteomes" id="UP000238479">
    <property type="component" value="Chromosome 7"/>
</dbReference>
<accession>A0A2P6P1J7</accession>
<protein>
    <submittedName>
        <fullName evidence="2">Uncharacterized protein</fullName>
    </submittedName>
</protein>
<keyword evidence="3" id="KW-1185">Reference proteome</keyword>
<dbReference type="AlphaFoldDB" id="A0A2P6P1J7"/>
<organism evidence="2 3">
    <name type="scientific">Rosa chinensis</name>
    <name type="common">China rose</name>
    <dbReference type="NCBI Taxonomy" id="74649"/>
    <lineage>
        <taxon>Eukaryota</taxon>
        <taxon>Viridiplantae</taxon>
        <taxon>Streptophyta</taxon>
        <taxon>Embryophyta</taxon>
        <taxon>Tracheophyta</taxon>
        <taxon>Spermatophyta</taxon>
        <taxon>Magnoliopsida</taxon>
        <taxon>eudicotyledons</taxon>
        <taxon>Gunneridae</taxon>
        <taxon>Pentapetalae</taxon>
        <taxon>rosids</taxon>
        <taxon>fabids</taxon>
        <taxon>Rosales</taxon>
        <taxon>Rosaceae</taxon>
        <taxon>Rosoideae</taxon>
        <taxon>Rosoideae incertae sedis</taxon>
        <taxon>Rosa</taxon>
    </lineage>
</organism>
<feature type="region of interest" description="Disordered" evidence="1">
    <location>
        <begin position="29"/>
        <end position="50"/>
    </location>
</feature>
<sequence>MRIWESDVASASLALSYGERATLVKTARTQAGPVPSPTHYPENPPNQTTPRHRHLFINFEAFLFVSTASTAYSNGRCSLKRPKYPTSATAFPLFQASNESTSPSCLPFFRPKSNNESSPSPVTVHHF</sequence>
<dbReference type="EMBL" id="PDCK01000045">
    <property type="protein sequence ID" value="PRQ15805.1"/>
    <property type="molecule type" value="Genomic_DNA"/>
</dbReference>
<feature type="compositionally biased region" description="Pro residues" evidence="1">
    <location>
        <begin position="34"/>
        <end position="44"/>
    </location>
</feature>
<evidence type="ECO:0000256" key="1">
    <source>
        <dbReference type="SAM" id="MobiDB-lite"/>
    </source>
</evidence>
<reference evidence="2 3" key="1">
    <citation type="journal article" date="2018" name="Nat. Genet.">
        <title>The Rosa genome provides new insights in the design of modern roses.</title>
        <authorList>
            <person name="Bendahmane M."/>
        </authorList>
    </citation>
    <scope>NUCLEOTIDE SEQUENCE [LARGE SCALE GENOMIC DNA]</scope>
    <source>
        <strain evidence="3">cv. Old Blush</strain>
    </source>
</reference>
<proteinExistence type="predicted"/>
<name>A0A2P6P1J7_ROSCH</name>
<dbReference type="Gramene" id="PRQ15805">
    <property type="protein sequence ID" value="PRQ15805"/>
    <property type="gene ID" value="RchiOBHm_Chr7g0177441"/>
</dbReference>
<evidence type="ECO:0000313" key="3">
    <source>
        <dbReference type="Proteomes" id="UP000238479"/>
    </source>
</evidence>